<keyword evidence="7 14" id="KW-0269">Exonuclease</keyword>
<dbReference type="InterPro" id="IPR044752">
    <property type="entry name" value="PIN-like_EXO1"/>
</dbReference>
<dbReference type="PANTHER" id="PTHR11081:SF8">
    <property type="entry name" value="EXONUCLEASE 1"/>
    <property type="match status" value="1"/>
</dbReference>
<evidence type="ECO:0000256" key="2">
    <source>
        <dbReference type="ARBA" id="ARBA00010563"/>
    </source>
</evidence>
<evidence type="ECO:0000256" key="6">
    <source>
        <dbReference type="ARBA" id="ARBA00022801"/>
    </source>
</evidence>
<feature type="region of interest" description="Disordered" evidence="15">
    <location>
        <begin position="489"/>
        <end position="525"/>
    </location>
</feature>
<dbReference type="EC" id="3.1.-.-" evidence="14"/>
<dbReference type="InterPro" id="IPR008918">
    <property type="entry name" value="HhH2"/>
</dbReference>
<feature type="compositionally biased region" description="Polar residues" evidence="15">
    <location>
        <begin position="373"/>
        <end position="389"/>
    </location>
</feature>
<keyword evidence="6 14" id="KW-0378">Hydrolase</keyword>
<evidence type="ECO:0000256" key="4">
    <source>
        <dbReference type="ARBA" id="ARBA00022723"/>
    </source>
</evidence>
<protein>
    <recommendedName>
        <fullName evidence="14">Exonuclease 1</fullName>
        <ecNumber evidence="14">3.1.-.-</ecNumber>
    </recommendedName>
</protein>
<evidence type="ECO:0000259" key="16">
    <source>
        <dbReference type="SMART" id="SM00484"/>
    </source>
</evidence>
<dbReference type="GO" id="GO:0005634">
    <property type="term" value="C:nucleus"/>
    <property type="evidence" value="ECO:0007669"/>
    <property type="project" value="UniProtKB-SubCell"/>
</dbReference>
<dbReference type="InterPro" id="IPR006086">
    <property type="entry name" value="XPG-I_dom"/>
</dbReference>
<feature type="domain" description="XPG-I" evidence="16">
    <location>
        <begin position="138"/>
        <end position="209"/>
    </location>
</feature>
<dbReference type="GO" id="GO:0046872">
    <property type="term" value="F:metal ion binding"/>
    <property type="evidence" value="ECO:0007669"/>
    <property type="project" value="UniProtKB-UniRule"/>
</dbReference>
<sequence length="566" mass="62910">MGIQGLLPLLSKICEPIHLSDLKGLTVAVDSYVWLHRAAFGCAQDLALGNPTTRYVGFVVRKMEQLRDHGIHPIMVFDGGPLPMKAGTEAERRRRREETRARGLALLKEGKAQQALECFQTSVDVTPQMAWKVIQELKRLHVEYIVAPYEADAQLAYLSRTNRVSAVITEDSDLVVFGCNRVIFKLDATGSGIQIRQSRLNEVFPRFWTHEKIRHMCILSGCDYLESLPGMGLKTAQKKLLNFENGYQFLRNCINLGPALTKVTVPKEYTERFRRADLTFLYQRVYDQNERQVVSLHPIPSDFEDELSDATFIGPNIDAGMARAIAEALVDPITKLYFESGIPKTPKTPKRVGSAYIGKSKNTEKENQERKNVMSSPSVLSDASDTPTGTKKRAAESLYGKPRKMLRQGAVKEPVTWFKSEETKSTYFQTPVNDDYNDGNEEDKGEKIVAQPFATSRSNSAAGKAAFVNSPQPRVKPEASKTAFLFKKPQPSTPLPPSIAVKSRKTSSTSRKTAIKAKPSTDPTTIRQGAIIKQSILDKFKSPAINPFLPRAGPASKVSVASFVTL</sequence>
<comment type="cofactor">
    <cofactor evidence="14">
        <name>Mg(2+)</name>
        <dbReference type="ChEBI" id="CHEBI:18420"/>
    </cofactor>
    <text evidence="14">Binds 2 magnesium ions per subunit. They probably participate in the reaction catalyzed by the enzyme. May bind an additional third magnesium ion after substrate binding.</text>
</comment>
<feature type="repeat" description="TPR" evidence="13">
    <location>
        <begin position="96"/>
        <end position="129"/>
    </location>
</feature>
<keyword evidence="14" id="KW-0228">DNA excision</keyword>
<dbReference type="Proteomes" id="UP000320475">
    <property type="component" value="Unassembled WGS sequence"/>
</dbReference>
<evidence type="ECO:0000256" key="3">
    <source>
        <dbReference type="ARBA" id="ARBA00022722"/>
    </source>
</evidence>
<keyword evidence="4 14" id="KW-0479">Metal-binding</keyword>
<name>A0A507DJC0_9FUNG</name>
<evidence type="ECO:0000313" key="19">
    <source>
        <dbReference type="Proteomes" id="UP000320475"/>
    </source>
</evidence>
<dbReference type="InterPro" id="IPR019734">
    <property type="entry name" value="TPR_rpt"/>
</dbReference>
<evidence type="ECO:0000256" key="5">
    <source>
        <dbReference type="ARBA" id="ARBA00022763"/>
    </source>
</evidence>
<dbReference type="PROSITE" id="PS50005">
    <property type="entry name" value="TPR"/>
    <property type="match status" value="1"/>
</dbReference>
<feature type="region of interest" description="Disordered" evidence="15">
    <location>
        <begin position="347"/>
        <end position="397"/>
    </location>
</feature>
<keyword evidence="5 14" id="KW-0227">DNA damage</keyword>
<comment type="subcellular location">
    <subcellularLocation>
        <location evidence="1 14">Nucleus</location>
    </subcellularLocation>
</comment>
<dbReference type="SMART" id="SM00485">
    <property type="entry name" value="XPGN"/>
    <property type="match status" value="1"/>
</dbReference>
<reference evidence="18 19" key="1">
    <citation type="journal article" date="2019" name="Sci. Rep.">
        <title>Comparative genomics of chytrid fungi reveal insights into the obligate biotrophic and pathogenic lifestyle of Synchytrium endobioticum.</title>
        <authorList>
            <person name="van de Vossenberg B.T.L.H."/>
            <person name="Warris S."/>
            <person name="Nguyen H.D.T."/>
            <person name="van Gent-Pelzer M.P.E."/>
            <person name="Joly D.L."/>
            <person name="van de Geest H.C."/>
            <person name="Bonants P.J.M."/>
            <person name="Smith D.S."/>
            <person name="Levesque C.A."/>
            <person name="van der Lee T.A.J."/>
        </authorList>
    </citation>
    <scope>NUCLEOTIDE SEQUENCE [LARGE SCALE GENOMIC DNA]</scope>
    <source>
        <strain evidence="18 19">LEV6574</strain>
    </source>
</reference>
<dbReference type="FunFam" id="1.10.150.20:FF:000011">
    <property type="entry name" value="exonuclease 1"/>
    <property type="match status" value="1"/>
</dbReference>
<dbReference type="CDD" id="cd09857">
    <property type="entry name" value="PIN_EXO1"/>
    <property type="match status" value="1"/>
</dbReference>
<dbReference type="VEuPathDB" id="FungiDB:SeMB42_g06558"/>
<dbReference type="GO" id="GO:0017108">
    <property type="term" value="F:5'-flap endonuclease activity"/>
    <property type="evidence" value="ECO:0007669"/>
    <property type="project" value="TreeGrafter"/>
</dbReference>
<keyword evidence="11 14" id="KW-0234">DNA repair</keyword>
<dbReference type="InterPro" id="IPR006084">
    <property type="entry name" value="XPG/Rad2"/>
</dbReference>
<evidence type="ECO:0000259" key="17">
    <source>
        <dbReference type="SMART" id="SM00485"/>
    </source>
</evidence>
<dbReference type="Pfam" id="PF00867">
    <property type="entry name" value="XPG_I"/>
    <property type="match status" value="1"/>
</dbReference>
<dbReference type="SUPFAM" id="SSF47807">
    <property type="entry name" value="5' to 3' exonuclease, C-terminal subdomain"/>
    <property type="match status" value="1"/>
</dbReference>
<keyword evidence="13" id="KW-0802">TPR repeat</keyword>
<comment type="caution">
    <text evidence="18">The sequence shown here is derived from an EMBL/GenBank/DDBJ whole genome shotgun (WGS) entry which is preliminary data.</text>
</comment>
<organism evidence="18 19">
    <name type="scientific">Synchytrium endobioticum</name>
    <dbReference type="NCBI Taxonomy" id="286115"/>
    <lineage>
        <taxon>Eukaryota</taxon>
        <taxon>Fungi</taxon>
        <taxon>Fungi incertae sedis</taxon>
        <taxon>Chytridiomycota</taxon>
        <taxon>Chytridiomycota incertae sedis</taxon>
        <taxon>Chytridiomycetes</taxon>
        <taxon>Synchytriales</taxon>
        <taxon>Synchytriaceae</taxon>
        <taxon>Synchytrium</taxon>
    </lineage>
</organism>
<dbReference type="InterPro" id="IPR037315">
    <property type="entry name" value="EXO1_H3TH"/>
</dbReference>
<evidence type="ECO:0000256" key="1">
    <source>
        <dbReference type="ARBA" id="ARBA00004123"/>
    </source>
</evidence>
<dbReference type="GO" id="GO:0006310">
    <property type="term" value="P:DNA recombination"/>
    <property type="evidence" value="ECO:0007669"/>
    <property type="project" value="TreeGrafter"/>
</dbReference>
<dbReference type="PRINTS" id="PR00853">
    <property type="entry name" value="XPGRADSUPER"/>
</dbReference>
<dbReference type="AlphaFoldDB" id="A0A507DJC0"/>
<comment type="similarity">
    <text evidence="2 14">Belongs to the XPG/RAD2 endonuclease family. EXO1 subfamily.</text>
</comment>
<dbReference type="SMART" id="SM00279">
    <property type="entry name" value="HhH2"/>
    <property type="match status" value="1"/>
</dbReference>
<evidence type="ECO:0000256" key="13">
    <source>
        <dbReference type="PROSITE-ProRule" id="PRU00339"/>
    </source>
</evidence>
<dbReference type="Pfam" id="PF00752">
    <property type="entry name" value="XPG_N"/>
    <property type="match status" value="1"/>
</dbReference>
<dbReference type="InterPro" id="IPR036279">
    <property type="entry name" value="5-3_exonuclease_C_sf"/>
</dbReference>
<evidence type="ECO:0000256" key="12">
    <source>
        <dbReference type="ARBA" id="ARBA00023242"/>
    </source>
</evidence>
<dbReference type="GO" id="GO:0035312">
    <property type="term" value="F:5'-3' DNA exonuclease activity"/>
    <property type="evidence" value="ECO:0007669"/>
    <property type="project" value="UniProtKB-UniRule"/>
</dbReference>
<dbReference type="CDD" id="cd09908">
    <property type="entry name" value="H3TH_EXO1"/>
    <property type="match status" value="1"/>
</dbReference>
<keyword evidence="9 14" id="KW-0267">Excision nuclease</keyword>
<dbReference type="EMBL" id="QEAM01000002">
    <property type="protein sequence ID" value="TPX51724.1"/>
    <property type="molecule type" value="Genomic_DNA"/>
</dbReference>
<evidence type="ECO:0000256" key="9">
    <source>
        <dbReference type="ARBA" id="ARBA00022881"/>
    </source>
</evidence>
<evidence type="ECO:0000256" key="10">
    <source>
        <dbReference type="ARBA" id="ARBA00023125"/>
    </source>
</evidence>
<dbReference type="InterPro" id="IPR029060">
    <property type="entry name" value="PIN-like_dom_sf"/>
</dbReference>
<evidence type="ECO:0000256" key="15">
    <source>
        <dbReference type="SAM" id="MobiDB-lite"/>
    </source>
</evidence>
<dbReference type="SMART" id="SM00484">
    <property type="entry name" value="XPGI"/>
    <property type="match status" value="1"/>
</dbReference>
<evidence type="ECO:0000256" key="8">
    <source>
        <dbReference type="ARBA" id="ARBA00022842"/>
    </source>
</evidence>
<gene>
    <name evidence="18" type="ORF">SeLEV6574_g00164</name>
</gene>
<evidence type="ECO:0000256" key="14">
    <source>
        <dbReference type="RuleBase" id="RU910737"/>
    </source>
</evidence>
<keyword evidence="12 14" id="KW-0539">Nucleus</keyword>
<evidence type="ECO:0000313" key="18">
    <source>
        <dbReference type="EMBL" id="TPX51724.1"/>
    </source>
</evidence>
<feature type="domain" description="XPG N-terminal" evidence="17">
    <location>
        <begin position="1"/>
        <end position="99"/>
    </location>
</feature>
<dbReference type="Gene3D" id="1.10.150.20">
    <property type="entry name" value="5' to 3' exonuclease, C-terminal subdomain"/>
    <property type="match status" value="1"/>
</dbReference>
<keyword evidence="8 14" id="KW-0460">Magnesium</keyword>
<dbReference type="GO" id="GO:0003677">
    <property type="term" value="F:DNA binding"/>
    <property type="evidence" value="ECO:0007669"/>
    <property type="project" value="UniProtKB-UniRule"/>
</dbReference>
<dbReference type="InterPro" id="IPR006085">
    <property type="entry name" value="XPG_DNA_repair_N"/>
</dbReference>
<dbReference type="GO" id="GO:0006298">
    <property type="term" value="P:mismatch repair"/>
    <property type="evidence" value="ECO:0007669"/>
    <property type="project" value="TreeGrafter"/>
</dbReference>
<accession>A0A507DJC0</accession>
<evidence type="ECO:0000256" key="7">
    <source>
        <dbReference type="ARBA" id="ARBA00022839"/>
    </source>
</evidence>
<keyword evidence="10 14" id="KW-0238">DNA-binding</keyword>
<evidence type="ECO:0000256" key="11">
    <source>
        <dbReference type="ARBA" id="ARBA00023204"/>
    </source>
</evidence>
<dbReference type="SUPFAM" id="SSF88723">
    <property type="entry name" value="PIN domain-like"/>
    <property type="match status" value="1"/>
</dbReference>
<dbReference type="PANTHER" id="PTHR11081">
    <property type="entry name" value="FLAP ENDONUCLEASE FAMILY MEMBER"/>
    <property type="match status" value="1"/>
</dbReference>
<dbReference type="OrthoDB" id="26491at2759"/>
<dbReference type="Gene3D" id="3.40.50.1010">
    <property type="entry name" value="5'-nuclease"/>
    <property type="match status" value="1"/>
</dbReference>
<feature type="compositionally biased region" description="Basic and acidic residues" evidence="15">
    <location>
        <begin position="361"/>
        <end position="372"/>
    </location>
</feature>
<keyword evidence="3 14" id="KW-0540">Nuclease</keyword>
<comment type="function">
    <text evidence="14">5'-&gt;3' double-stranded DNA exonuclease which may also possess a cryptic 3'-&gt;5' double-stranded DNA exonuclease activity. Functions in DNA mismatch repair.</text>
</comment>
<proteinExistence type="inferred from homology"/>
<dbReference type="FunFam" id="3.40.50.1010:FF:000002">
    <property type="entry name" value="Exonuclease 1, putative"/>
    <property type="match status" value="1"/>
</dbReference>